<evidence type="ECO:0000256" key="2">
    <source>
        <dbReference type="ARBA" id="ARBA00022741"/>
    </source>
</evidence>
<dbReference type="GO" id="GO:0006189">
    <property type="term" value="P:'de novo' IMP biosynthetic process"/>
    <property type="evidence" value="ECO:0007669"/>
    <property type="project" value="UniProtKB-UniRule"/>
</dbReference>
<dbReference type="Gene3D" id="3.30.1490.20">
    <property type="entry name" value="ATP-grasp fold, A domain"/>
    <property type="match status" value="1"/>
</dbReference>
<keyword evidence="9" id="KW-1185">Reference proteome</keyword>
<sequence length="356" mass="37768">MTTAPGKIIGIMGGGQLGRMLAQAAAELGYRCHIYAPAGDNPAFAVAAEATVADYSDGEALAAFAAKVDVVTYEFENIPVEAVELLAAIRPVFPDARALGVTQDRMAEKDFITAAGGRTAPYAAVDTVRDAEAAMAKFGLPLVLKTRRFGYDGKGQVIVREAAALGDAVAKLGTTGLIAEGFVSFERELSVVLARGQDGAIAAYPLVENRHVDHILDETIAPAEASPELLQKAEAVARAIIAELKYVGVLAVEMFVTGDGIIVNELAPRVHNSGHWTMDACAVGQFEQHIRAICGLPLGDPRPHSRAVMKNLLGDDIGRWAEFLGEPGLCFHNYGKAEPRPGRKMGHVTRLTPFGI</sequence>
<evidence type="ECO:0000313" key="9">
    <source>
        <dbReference type="Proteomes" id="UP001141619"/>
    </source>
</evidence>
<dbReference type="InterPro" id="IPR011761">
    <property type="entry name" value="ATP-grasp"/>
</dbReference>
<comment type="function">
    <text evidence="6">Catalyzes the ATP-dependent conversion of 5-aminoimidazole ribonucleotide (AIR) and HCO(3)- to N5-carboxyaminoimidazole ribonucleotide (N5-CAIR).</text>
</comment>
<dbReference type="InterPro" id="IPR054350">
    <property type="entry name" value="PurT/PurK_preATP-grasp"/>
</dbReference>
<organism evidence="8 9">
    <name type="scientific">Govanella unica</name>
    <dbReference type="NCBI Taxonomy" id="2975056"/>
    <lineage>
        <taxon>Bacteria</taxon>
        <taxon>Pseudomonadati</taxon>
        <taxon>Pseudomonadota</taxon>
        <taxon>Alphaproteobacteria</taxon>
        <taxon>Emcibacterales</taxon>
        <taxon>Govanellaceae</taxon>
        <taxon>Govanella</taxon>
    </lineage>
</organism>
<dbReference type="Gene3D" id="3.30.470.20">
    <property type="entry name" value="ATP-grasp fold, B domain"/>
    <property type="match status" value="1"/>
</dbReference>
<dbReference type="GO" id="GO:0046872">
    <property type="term" value="F:metal ion binding"/>
    <property type="evidence" value="ECO:0007669"/>
    <property type="project" value="InterPro"/>
</dbReference>
<comment type="similarity">
    <text evidence="5 6">Belongs to the PurK/PurT family.</text>
</comment>
<keyword evidence="3 5" id="KW-0658">Purine biosynthesis</keyword>
<dbReference type="Pfam" id="PF22660">
    <property type="entry name" value="RS_preATP-grasp-like"/>
    <property type="match status" value="1"/>
</dbReference>
<feature type="binding site" evidence="5">
    <location>
        <begin position="180"/>
        <end position="183"/>
    </location>
    <ligand>
        <name>ATP</name>
        <dbReference type="ChEBI" id="CHEBI:30616"/>
    </ligand>
</feature>
<dbReference type="Pfam" id="PF17769">
    <property type="entry name" value="PurK_C"/>
    <property type="match status" value="1"/>
</dbReference>
<dbReference type="InterPro" id="IPR005875">
    <property type="entry name" value="PurK"/>
</dbReference>
<dbReference type="FunFam" id="3.30.1490.20:FF:000015">
    <property type="entry name" value="N5-carboxyaminoimidazole ribonucleotide synthase"/>
    <property type="match status" value="1"/>
</dbReference>
<dbReference type="InterPro" id="IPR016185">
    <property type="entry name" value="PreATP-grasp_dom_sf"/>
</dbReference>
<evidence type="ECO:0000259" key="7">
    <source>
        <dbReference type="PROSITE" id="PS50975"/>
    </source>
</evidence>
<feature type="binding site" evidence="5">
    <location>
        <position position="105"/>
    </location>
    <ligand>
        <name>ATP</name>
        <dbReference type="ChEBI" id="CHEBI:30616"/>
    </ligand>
</feature>
<dbReference type="GO" id="GO:0005829">
    <property type="term" value="C:cytosol"/>
    <property type="evidence" value="ECO:0007669"/>
    <property type="project" value="TreeGrafter"/>
</dbReference>
<gene>
    <name evidence="5 6" type="primary">purK</name>
    <name evidence="8" type="ORF">NYP16_12970</name>
</gene>
<feature type="binding site" evidence="5">
    <location>
        <begin position="264"/>
        <end position="265"/>
    </location>
    <ligand>
        <name>ATP</name>
        <dbReference type="ChEBI" id="CHEBI:30616"/>
    </ligand>
</feature>
<comment type="pathway">
    <text evidence="5 6">Purine metabolism; IMP biosynthesis via de novo pathway; 5-amino-1-(5-phospho-D-ribosyl)imidazole-4-carboxylate from 5-amino-1-(5-phospho-D-ribosyl)imidazole (N5-CAIR route): step 1/2.</text>
</comment>
<dbReference type="SUPFAM" id="SSF56059">
    <property type="entry name" value="Glutathione synthetase ATP-binding domain-like"/>
    <property type="match status" value="1"/>
</dbReference>
<dbReference type="InterPro" id="IPR013815">
    <property type="entry name" value="ATP_grasp_subdomain_1"/>
</dbReference>
<dbReference type="InterPro" id="IPR003135">
    <property type="entry name" value="ATP-grasp_carboxylate-amine"/>
</dbReference>
<comment type="function">
    <text evidence="5">Catalyzes the ATP-dependent conversion of 5-aminoimidazole ribonucleotide (AIR) and HCO(3)(-) to N5-carboxyaminoimidazole ribonucleotide (N5-CAIR).</text>
</comment>
<comment type="catalytic activity">
    <reaction evidence="5 6">
        <text>5-amino-1-(5-phospho-beta-D-ribosyl)imidazole + hydrogencarbonate + ATP = 5-carboxyamino-1-(5-phospho-D-ribosyl)imidazole + ADP + phosphate + 2 H(+)</text>
        <dbReference type="Rhea" id="RHEA:19317"/>
        <dbReference type="ChEBI" id="CHEBI:15378"/>
        <dbReference type="ChEBI" id="CHEBI:17544"/>
        <dbReference type="ChEBI" id="CHEBI:30616"/>
        <dbReference type="ChEBI" id="CHEBI:43474"/>
        <dbReference type="ChEBI" id="CHEBI:58730"/>
        <dbReference type="ChEBI" id="CHEBI:137981"/>
        <dbReference type="ChEBI" id="CHEBI:456216"/>
        <dbReference type="EC" id="6.3.4.18"/>
    </reaction>
</comment>
<dbReference type="EC" id="6.3.4.18" evidence="5 6"/>
<feature type="domain" description="ATP-grasp" evidence="7">
    <location>
        <begin position="109"/>
        <end position="294"/>
    </location>
</feature>
<evidence type="ECO:0000256" key="6">
    <source>
        <dbReference type="RuleBase" id="RU361200"/>
    </source>
</evidence>
<feature type="binding site" evidence="5">
    <location>
        <position position="188"/>
    </location>
    <ligand>
        <name>ATP</name>
        <dbReference type="ChEBI" id="CHEBI:30616"/>
    </ligand>
</feature>
<dbReference type="SUPFAM" id="SSF51246">
    <property type="entry name" value="Rudiment single hybrid motif"/>
    <property type="match status" value="1"/>
</dbReference>
<dbReference type="SUPFAM" id="SSF52440">
    <property type="entry name" value="PreATP-grasp domain"/>
    <property type="match status" value="1"/>
</dbReference>
<keyword evidence="4 5" id="KW-0067">ATP-binding</keyword>
<dbReference type="PROSITE" id="PS50975">
    <property type="entry name" value="ATP_GRASP"/>
    <property type="match status" value="1"/>
</dbReference>
<reference evidence="8" key="2">
    <citation type="journal article" date="2023" name="Syst. Appl. Microbiol.">
        <title>Govania unica gen. nov., sp. nov., a rare biosphere bacterium that represents a novel family in the class Alphaproteobacteria.</title>
        <authorList>
            <person name="Vandamme P."/>
            <person name="Peeters C."/>
            <person name="Hettiarachchi A."/>
            <person name="Cnockaert M."/>
            <person name="Carlier A."/>
        </authorList>
    </citation>
    <scope>NUCLEOTIDE SEQUENCE</scope>
    <source>
        <strain evidence="8">LMG 31809</strain>
    </source>
</reference>
<feature type="binding site" evidence="5">
    <location>
        <position position="211"/>
    </location>
    <ligand>
        <name>ATP</name>
        <dbReference type="ChEBI" id="CHEBI:30616"/>
    </ligand>
</feature>
<dbReference type="GO" id="GO:0004638">
    <property type="term" value="F:phosphoribosylaminoimidazole carboxylase activity"/>
    <property type="evidence" value="ECO:0007669"/>
    <property type="project" value="InterPro"/>
</dbReference>
<dbReference type="FunFam" id="3.30.470.20:FF:000029">
    <property type="entry name" value="N5-carboxyaminoimidazole ribonucleotide synthase"/>
    <property type="match status" value="1"/>
</dbReference>
<evidence type="ECO:0000256" key="1">
    <source>
        <dbReference type="ARBA" id="ARBA00022598"/>
    </source>
</evidence>
<feature type="binding site" evidence="5">
    <location>
        <begin position="150"/>
        <end position="156"/>
    </location>
    <ligand>
        <name>ATP</name>
        <dbReference type="ChEBI" id="CHEBI:30616"/>
    </ligand>
</feature>
<dbReference type="NCBIfam" id="TIGR01161">
    <property type="entry name" value="purK"/>
    <property type="match status" value="1"/>
</dbReference>
<comment type="caution">
    <text evidence="8">The sequence shown here is derived from an EMBL/GenBank/DDBJ whole genome shotgun (WGS) entry which is preliminary data.</text>
</comment>
<accession>A0A9X3TZW8</accession>
<dbReference type="InterPro" id="IPR040686">
    <property type="entry name" value="PurK_C"/>
</dbReference>
<dbReference type="NCBIfam" id="NF004675">
    <property type="entry name" value="PRK06019.1-1"/>
    <property type="match status" value="1"/>
</dbReference>
<dbReference type="PANTHER" id="PTHR11609:SF5">
    <property type="entry name" value="PHOSPHORIBOSYLAMINOIMIDAZOLE CARBOXYLASE"/>
    <property type="match status" value="1"/>
</dbReference>
<dbReference type="Proteomes" id="UP001141619">
    <property type="component" value="Unassembled WGS sequence"/>
</dbReference>
<dbReference type="PANTHER" id="PTHR11609">
    <property type="entry name" value="PURINE BIOSYNTHESIS PROTEIN 6/7, PUR6/7"/>
    <property type="match status" value="1"/>
</dbReference>
<evidence type="ECO:0000256" key="5">
    <source>
        <dbReference type="HAMAP-Rule" id="MF_01928"/>
    </source>
</evidence>
<dbReference type="NCBIfam" id="NF004679">
    <property type="entry name" value="PRK06019.1-5"/>
    <property type="match status" value="1"/>
</dbReference>
<name>A0A9X3TZW8_9PROT</name>
<dbReference type="FunFam" id="3.40.50.20:FF:000016">
    <property type="entry name" value="N5-carboxyaminoimidazole ribonucleotide synthase"/>
    <property type="match status" value="1"/>
</dbReference>
<evidence type="ECO:0000256" key="4">
    <source>
        <dbReference type="ARBA" id="ARBA00022840"/>
    </source>
</evidence>
<dbReference type="AlphaFoldDB" id="A0A9X3TZW8"/>
<dbReference type="GO" id="GO:0034028">
    <property type="term" value="F:5-(carboxyamino)imidazole ribonucleotide synthase activity"/>
    <property type="evidence" value="ECO:0007669"/>
    <property type="project" value="UniProtKB-UniRule"/>
</dbReference>
<dbReference type="Gene3D" id="3.40.50.20">
    <property type="match status" value="1"/>
</dbReference>
<reference evidence="8" key="1">
    <citation type="submission" date="2022-08" db="EMBL/GenBank/DDBJ databases">
        <authorList>
            <person name="Vandamme P."/>
            <person name="Hettiarachchi A."/>
            <person name="Peeters C."/>
            <person name="Cnockaert M."/>
            <person name="Carlier A."/>
        </authorList>
    </citation>
    <scope>NUCLEOTIDE SEQUENCE</scope>
    <source>
        <strain evidence="8">LMG 31809</strain>
    </source>
</reference>
<dbReference type="NCBIfam" id="NF004676">
    <property type="entry name" value="PRK06019.1-2"/>
    <property type="match status" value="1"/>
</dbReference>
<dbReference type="InterPro" id="IPR011054">
    <property type="entry name" value="Rudment_hybrid_motif"/>
</dbReference>
<keyword evidence="2 5" id="KW-0547">Nucleotide-binding</keyword>
<dbReference type="GO" id="GO:0005524">
    <property type="term" value="F:ATP binding"/>
    <property type="evidence" value="ECO:0007669"/>
    <property type="project" value="UniProtKB-UniRule"/>
</dbReference>
<comment type="subunit">
    <text evidence="5 6">Homodimer.</text>
</comment>
<feature type="binding site" evidence="5">
    <location>
        <position position="145"/>
    </location>
    <ligand>
        <name>ATP</name>
        <dbReference type="ChEBI" id="CHEBI:30616"/>
    </ligand>
</feature>
<dbReference type="EMBL" id="JANWOI010000004">
    <property type="protein sequence ID" value="MDA5194864.1"/>
    <property type="molecule type" value="Genomic_DNA"/>
</dbReference>
<evidence type="ECO:0000256" key="3">
    <source>
        <dbReference type="ARBA" id="ARBA00022755"/>
    </source>
</evidence>
<dbReference type="Pfam" id="PF02222">
    <property type="entry name" value="ATP-grasp"/>
    <property type="match status" value="1"/>
</dbReference>
<keyword evidence="1 5" id="KW-0436">Ligase</keyword>
<dbReference type="HAMAP" id="MF_01928">
    <property type="entry name" value="PurK"/>
    <property type="match status" value="1"/>
</dbReference>
<proteinExistence type="inferred from homology"/>
<evidence type="ECO:0000313" key="8">
    <source>
        <dbReference type="EMBL" id="MDA5194864.1"/>
    </source>
</evidence>
<protein>
    <recommendedName>
        <fullName evidence="5 6">N5-carboxyaminoimidazole ribonucleotide synthase</fullName>
        <shortName evidence="5 6">N5-CAIR synthase</shortName>
        <ecNumber evidence="5 6">6.3.4.18</ecNumber>
    </recommendedName>
    <alternativeName>
        <fullName evidence="5 6">5-(carboxyamino)imidazole ribonucleotide synthetase</fullName>
    </alternativeName>
</protein>